<feature type="binding site" evidence="3">
    <location>
        <begin position="60"/>
        <end position="63"/>
    </location>
    <ligand>
        <name>FAD</name>
        <dbReference type="ChEBI" id="CHEBI:57692"/>
    </ligand>
</feature>
<accession>A0A9P5N5U8</accession>
<comment type="caution">
    <text evidence="6">The sequence shown here is derived from an EMBL/GenBank/DDBJ whole genome shotgun (WGS) entry which is preliminary data.</text>
</comment>
<keyword evidence="4" id="KW-0274">FAD</keyword>
<dbReference type="InterPro" id="IPR050281">
    <property type="entry name" value="Flavin_monoamine_oxidase"/>
</dbReference>
<dbReference type="Pfam" id="PF01593">
    <property type="entry name" value="Amino_oxidase"/>
    <property type="match status" value="1"/>
</dbReference>
<dbReference type="OrthoDB" id="7777654at2759"/>
<organism evidence="6 7">
    <name type="scientific">Russula ochroleuca</name>
    <dbReference type="NCBI Taxonomy" id="152965"/>
    <lineage>
        <taxon>Eukaryota</taxon>
        <taxon>Fungi</taxon>
        <taxon>Dikarya</taxon>
        <taxon>Basidiomycota</taxon>
        <taxon>Agaricomycotina</taxon>
        <taxon>Agaricomycetes</taxon>
        <taxon>Russulales</taxon>
        <taxon>Russulaceae</taxon>
        <taxon>Russula</taxon>
    </lineage>
</organism>
<dbReference type="AlphaFoldDB" id="A0A9P5N5U8"/>
<dbReference type="PRINTS" id="PR00757">
    <property type="entry name" value="AMINEOXDASEF"/>
</dbReference>
<dbReference type="InterPro" id="IPR036188">
    <property type="entry name" value="FAD/NAD-bd_sf"/>
</dbReference>
<gene>
    <name evidence="6" type="ORF">DFH94DRAFT_4544</name>
</gene>
<reference evidence="6" key="1">
    <citation type="submission" date="2019-10" db="EMBL/GenBank/DDBJ databases">
        <authorList>
            <consortium name="DOE Joint Genome Institute"/>
            <person name="Kuo A."/>
            <person name="Miyauchi S."/>
            <person name="Kiss E."/>
            <person name="Drula E."/>
            <person name="Kohler A."/>
            <person name="Sanchez-Garcia M."/>
            <person name="Andreopoulos B."/>
            <person name="Barry K.W."/>
            <person name="Bonito G."/>
            <person name="Buee M."/>
            <person name="Carver A."/>
            <person name="Chen C."/>
            <person name="Cichocki N."/>
            <person name="Clum A."/>
            <person name="Culley D."/>
            <person name="Crous P.W."/>
            <person name="Fauchery L."/>
            <person name="Girlanda M."/>
            <person name="Hayes R."/>
            <person name="Keri Z."/>
            <person name="LaButti K."/>
            <person name="Lipzen A."/>
            <person name="Lombard V."/>
            <person name="Magnuson J."/>
            <person name="Maillard F."/>
            <person name="Morin E."/>
            <person name="Murat C."/>
            <person name="Nolan M."/>
            <person name="Ohm R."/>
            <person name="Pangilinan J."/>
            <person name="Pereira M."/>
            <person name="Perotto S."/>
            <person name="Peter M."/>
            <person name="Riley R."/>
            <person name="Sitrit Y."/>
            <person name="Stielow B."/>
            <person name="Szollosi G."/>
            <person name="Zifcakova L."/>
            <person name="Stursova M."/>
            <person name="Spatafora J.W."/>
            <person name="Tedersoo L."/>
            <person name="Vaario L.-M."/>
            <person name="Yamada A."/>
            <person name="Yan M."/>
            <person name="Wang P."/>
            <person name="Xu J."/>
            <person name="Bruns T."/>
            <person name="Baldrian P."/>
            <person name="Vilgalys R."/>
            <person name="Henrissat B."/>
            <person name="Grigoriev I.V."/>
            <person name="Hibbett D."/>
            <person name="Nagy L.G."/>
            <person name="Martin F.M."/>
        </authorList>
    </citation>
    <scope>NUCLEOTIDE SEQUENCE</scope>
    <source>
        <strain evidence="6">Prilba</strain>
    </source>
</reference>
<dbReference type="InterPro" id="IPR001613">
    <property type="entry name" value="Flavin_amine_oxidase"/>
</dbReference>
<feature type="domain" description="Amine oxidase" evidence="5">
    <location>
        <begin position="15"/>
        <end position="482"/>
    </location>
</feature>
<proteinExistence type="inferred from homology"/>
<evidence type="ECO:0000256" key="3">
    <source>
        <dbReference type="PIRSR" id="PIRSR601613-1"/>
    </source>
</evidence>
<feature type="binding site" evidence="3">
    <location>
        <position position="253"/>
    </location>
    <ligand>
        <name>FAD</name>
        <dbReference type="ChEBI" id="CHEBI:57692"/>
    </ligand>
</feature>
<feature type="binding site" evidence="3">
    <location>
        <position position="63"/>
    </location>
    <ligand>
        <name>substrate</name>
    </ligand>
</feature>
<dbReference type="PANTHER" id="PTHR10742">
    <property type="entry name" value="FLAVIN MONOAMINE OXIDASE"/>
    <property type="match status" value="1"/>
</dbReference>
<reference evidence="6" key="2">
    <citation type="journal article" date="2020" name="Nat. Commun.">
        <title>Large-scale genome sequencing of mycorrhizal fungi provides insights into the early evolution of symbiotic traits.</title>
        <authorList>
            <person name="Miyauchi S."/>
            <person name="Kiss E."/>
            <person name="Kuo A."/>
            <person name="Drula E."/>
            <person name="Kohler A."/>
            <person name="Sanchez-Garcia M."/>
            <person name="Morin E."/>
            <person name="Andreopoulos B."/>
            <person name="Barry K.W."/>
            <person name="Bonito G."/>
            <person name="Buee M."/>
            <person name="Carver A."/>
            <person name="Chen C."/>
            <person name="Cichocki N."/>
            <person name="Clum A."/>
            <person name="Culley D."/>
            <person name="Crous P.W."/>
            <person name="Fauchery L."/>
            <person name="Girlanda M."/>
            <person name="Hayes R.D."/>
            <person name="Keri Z."/>
            <person name="LaButti K."/>
            <person name="Lipzen A."/>
            <person name="Lombard V."/>
            <person name="Magnuson J."/>
            <person name="Maillard F."/>
            <person name="Murat C."/>
            <person name="Nolan M."/>
            <person name="Ohm R.A."/>
            <person name="Pangilinan J."/>
            <person name="Pereira M.F."/>
            <person name="Perotto S."/>
            <person name="Peter M."/>
            <person name="Pfister S."/>
            <person name="Riley R."/>
            <person name="Sitrit Y."/>
            <person name="Stielow J.B."/>
            <person name="Szollosi G."/>
            <person name="Zifcakova L."/>
            <person name="Stursova M."/>
            <person name="Spatafora J.W."/>
            <person name="Tedersoo L."/>
            <person name="Vaario L.M."/>
            <person name="Yamada A."/>
            <person name="Yan M."/>
            <person name="Wang P."/>
            <person name="Xu J."/>
            <person name="Bruns T."/>
            <person name="Baldrian P."/>
            <person name="Vilgalys R."/>
            <person name="Dunand C."/>
            <person name="Henrissat B."/>
            <person name="Grigoriev I.V."/>
            <person name="Hibbett D."/>
            <person name="Nagy L.G."/>
            <person name="Martin F.M."/>
        </authorList>
    </citation>
    <scope>NUCLEOTIDE SEQUENCE</scope>
    <source>
        <strain evidence="6">Prilba</strain>
    </source>
</reference>
<keyword evidence="2 4" id="KW-0560">Oxidoreductase</keyword>
<evidence type="ECO:0000313" key="6">
    <source>
        <dbReference type="EMBL" id="KAF8486869.1"/>
    </source>
</evidence>
<evidence type="ECO:0000313" key="7">
    <source>
        <dbReference type="Proteomes" id="UP000759537"/>
    </source>
</evidence>
<keyword evidence="4" id="KW-0285">Flavoprotein</keyword>
<keyword evidence="7" id="KW-1185">Reference proteome</keyword>
<dbReference type="SUPFAM" id="SSF54373">
    <property type="entry name" value="FAD-linked reductases, C-terminal domain"/>
    <property type="match status" value="1"/>
</dbReference>
<dbReference type="InterPro" id="IPR002937">
    <property type="entry name" value="Amino_oxidase"/>
</dbReference>
<dbReference type="Gene3D" id="1.10.405.10">
    <property type="entry name" value="Guanine Nucleotide Dissociation Inhibitor, domain 1"/>
    <property type="match status" value="1"/>
</dbReference>
<sequence>MSSSKLSIAIVGGGIAGLYSGLALQREGHHVHIFEGSDRVGGRIHTHYFNDEENQYFEAGAMRIPHSPHHGIVFDLVKFIQSSNLPSDLQVDLIPYKLTCSGNFVYINRSTPKHQDASSTTPRSIDWPLSEEAKAKFQDRSAQELMLEAISPLLQRLDGNFVDGFNEICREYDRYSFRYYLTYILHWPTEVVDFIETVTSQTNQFTLSVTEIVMEHIDFSTKEWSTIARGMSRLPLAMAHLIGYKNITFNARVTGIRNQDDGRVSVSISGCNATVDVTFDKVIMAIPPPALRMITNRPAWSGQKELAIRSMHFESLYKMGLRFKTRFWERAGPTPCRGGQSTTDLPIRWIVYPSNGIGDDGPGVLLVYSWMTDADAWSPLTPEQRRELALSNLAEVYNGKIDSKDGSVINVYDLIMATSDTVWSARNCTGDAKFMPGQFLSRFEAARQPEGNIYFAGEHLSRHHTWIAGALESAWETTCNIIGPIPKLGPSDVQQTTLAKAAEEGQDVGGVGVGVNKKQQRQVLEVTNWESTVSTTGGIDFVFRLRNQLFGLDLDNDASGRSAGVDIARIIPGPQGAKVRRI</sequence>
<dbReference type="PANTHER" id="PTHR10742:SF342">
    <property type="entry name" value="AMINE OXIDASE"/>
    <property type="match status" value="1"/>
</dbReference>
<name>A0A9P5N5U8_9AGAM</name>
<protein>
    <recommendedName>
        <fullName evidence="4">Amine oxidase</fullName>
        <ecNumber evidence="4">1.4.3.-</ecNumber>
    </recommendedName>
</protein>
<dbReference type="GO" id="GO:0001716">
    <property type="term" value="F:L-amino-acid oxidase activity"/>
    <property type="evidence" value="ECO:0007669"/>
    <property type="project" value="TreeGrafter"/>
</dbReference>
<dbReference type="Gene3D" id="3.50.50.60">
    <property type="entry name" value="FAD/NAD(P)-binding domain"/>
    <property type="match status" value="1"/>
</dbReference>
<feature type="binding site" evidence="3">
    <location>
        <position position="458"/>
    </location>
    <ligand>
        <name>FAD</name>
        <dbReference type="ChEBI" id="CHEBI:57692"/>
    </ligand>
</feature>
<dbReference type="EC" id="1.4.3.-" evidence="4"/>
<comment type="cofactor">
    <cofactor evidence="1 4">
        <name>FAD</name>
        <dbReference type="ChEBI" id="CHEBI:57692"/>
    </cofactor>
</comment>
<dbReference type="GO" id="GO:0009063">
    <property type="term" value="P:amino acid catabolic process"/>
    <property type="evidence" value="ECO:0007669"/>
    <property type="project" value="TreeGrafter"/>
</dbReference>
<comment type="similarity">
    <text evidence="4">Belongs to the flavin monoamine oxidase family.</text>
</comment>
<dbReference type="Gene3D" id="3.90.660.10">
    <property type="match status" value="1"/>
</dbReference>
<evidence type="ECO:0000256" key="4">
    <source>
        <dbReference type="RuleBase" id="RU362067"/>
    </source>
</evidence>
<evidence type="ECO:0000256" key="1">
    <source>
        <dbReference type="ARBA" id="ARBA00001974"/>
    </source>
</evidence>
<dbReference type="EMBL" id="WHVB01000001">
    <property type="protein sequence ID" value="KAF8486869.1"/>
    <property type="molecule type" value="Genomic_DNA"/>
</dbReference>
<dbReference type="Proteomes" id="UP000759537">
    <property type="component" value="Unassembled WGS sequence"/>
</dbReference>
<dbReference type="SUPFAM" id="SSF51905">
    <property type="entry name" value="FAD/NAD(P)-binding domain"/>
    <property type="match status" value="1"/>
</dbReference>
<evidence type="ECO:0000259" key="5">
    <source>
        <dbReference type="Pfam" id="PF01593"/>
    </source>
</evidence>
<evidence type="ECO:0000256" key="2">
    <source>
        <dbReference type="ARBA" id="ARBA00023002"/>
    </source>
</evidence>